<proteinExistence type="inferred from homology"/>
<dbReference type="InterPro" id="IPR000092">
    <property type="entry name" value="Polyprenyl_synt"/>
</dbReference>
<organism evidence="8">
    <name type="scientific">uncultured bacterium MedeBAC82F10</name>
    <dbReference type="NCBI Taxonomy" id="332272"/>
    <lineage>
        <taxon>Bacteria</taxon>
        <taxon>environmental samples</taxon>
    </lineage>
</organism>
<dbReference type="InterPro" id="IPR008949">
    <property type="entry name" value="Isoprenoid_synthase_dom_sf"/>
</dbReference>
<dbReference type="GO" id="GO:0046872">
    <property type="term" value="F:metal ion binding"/>
    <property type="evidence" value="ECO:0007669"/>
    <property type="project" value="UniProtKB-KW"/>
</dbReference>
<dbReference type="FunFam" id="1.10.600.10:FF:000001">
    <property type="entry name" value="Geranylgeranyl diphosphate synthase"/>
    <property type="match status" value="1"/>
</dbReference>
<dbReference type="Pfam" id="PF00348">
    <property type="entry name" value="polyprenyl_synt"/>
    <property type="match status" value="1"/>
</dbReference>
<dbReference type="GO" id="GO:0004659">
    <property type="term" value="F:prenyltransferase activity"/>
    <property type="evidence" value="ECO:0007669"/>
    <property type="project" value="InterPro"/>
</dbReference>
<keyword evidence="4" id="KW-0479">Metal-binding</keyword>
<keyword evidence="6" id="KW-0414">Isoprene biosynthesis</keyword>
<evidence type="ECO:0000256" key="2">
    <source>
        <dbReference type="ARBA" id="ARBA00006706"/>
    </source>
</evidence>
<dbReference type="EMBL" id="DQ073796">
    <property type="protein sequence ID" value="AAY78591.1"/>
    <property type="molecule type" value="Genomic_DNA"/>
</dbReference>
<keyword evidence="5" id="KW-0460">Magnesium</keyword>
<evidence type="ECO:0000313" key="8">
    <source>
        <dbReference type="EMBL" id="AAY78591.1"/>
    </source>
</evidence>
<evidence type="ECO:0000256" key="7">
    <source>
        <dbReference type="RuleBase" id="RU004466"/>
    </source>
</evidence>
<dbReference type="InterPro" id="IPR033749">
    <property type="entry name" value="Polyprenyl_synt_CS"/>
</dbReference>
<dbReference type="SFLD" id="SFLDG01017">
    <property type="entry name" value="Polyprenyl_Transferase_Like"/>
    <property type="match status" value="1"/>
</dbReference>
<protein>
    <submittedName>
        <fullName evidence="8">Predicted geranyltranstransferase</fullName>
    </submittedName>
</protein>
<dbReference type="AlphaFoldDB" id="Q4PKF5"/>
<dbReference type="PANTHER" id="PTHR43281">
    <property type="entry name" value="FARNESYL DIPHOSPHATE SYNTHASE"/>
    <property type="match status" value="1"/>
</dbReference>
<evidence type="ECO:0000256" key="4">
    <source>
        <dbReference type="ARBA" id="ARBA00022723"/>
    </source>
</evidence>
<accession>Q4PKF5</accession>
<dbReference type="SFLD" id="SFLDS00005">
    <property type="entry name" value="Isoprenoid_Synthase_Type_I"/>
    <property type="match status" value="1"/>
</dbReference>
<dbReference type="Gene3D" id="1.10.600.10">
    <property type="entry name" value="Farnesyl Diphosphate Synthase"/>
    <property type="match status" value="1"/>
</dbReference>
<comment type="cofactor">
    <cofactor evidence="1">
        <name>Mg(2+)</name>
        <dbReference type="ChEBI" id="CHEBI:18420"/>
    </cofactor>
</comment>
<dbReference type="PANTHER" id="PTHR43281:SF1">
    <property type="entry name" value="FARNESYL DIPHOSPHATE SYNTHASE"/>
    <property type="match status" value="1"/>
</dbReference>
<comment type="similarity">
    <text evidence="2 7">Belongs to the FPP/GGPP synthase family.</text>
</comment>
<dbReference type="SUPFAM" id="SSF48576">
    <property type="entry name" value="Terpenoid synthases"/>
    <property type="match status" value="1"/>
</dbReference>
<dbReference type="PROSITE" id="PS00723">
    <property type="entry name" value="POLYPRENYL_SYNTHASE_1"/>
    <property type="match status" value="1"/>
</dbReference>
<evidence type="ECO:0000256" key="3">
    <source>
        <dbReference type="ARBA" id="ARBA00022679"/>
    </source>
</evidence>
<name>Q4PKF5_9BACT</name>
<evidence type="ECO:0000256" key="1">
    <source>
        <dbReference type="ARBA" id="ARBA00001946"/>
    </source>
</evidence>
<dbReference type="PROSITE" id="PS00444">
    <property type="entry name" value="POLYPRENYL_SYNTHASE_2"/>
    <property type="match status" value="1"/>
</dbReference>
<keyword evidence="3 7" id="KW-0808">Transferase</keyword>
<dbReference type="CDD" id="cd00685">
    <property type="entry name" value="Trans_IPPS_HT"/>
    <property type="match status" value="1"/>
</dbReference>
<dbReference type="GO" id="GO:0016114">
    <property type="term" value="P:terpenoid biosynthetic process"/>
    <property type="evidence" value="ECO:0007669"/>
    <property type="project" value="UniProtKB-ARBA"/>
</dbReference>
<sequence length="299" mass="34024">MRLRNSFQEKHIKDFSKKFDQTLLSHISKQASVDKRIKQSMVYFVKTGGKRIRPFLITTMGSLIGIKSQILNDFALAVECVHLHSLIHDDLPAMDNDDYRRGKLTVHKKFDEATAVLAGDMFQVLSVKTLVDSKSLSANQKVEAIQMLSKANGLEGLIAGQSLDIYMKKKSSVKDIETMYLLKTGALFSLCFNLLLTVKKLNAQKAKDLKIIGDTIGKIFQVTDDMLDRWGDEKKVGKKINKDSKKANIAYKFNHQHCLKYLHQIQNKNYQSLKKFFTNNQKGLVYISGLVDFISNRVK</sequence>
<evidence type="ECO:0000256" key="5">
    <source>
        <dbReference type="ARBA" id="ARBA00022842"/>
    </source>
</evidence>
<evidence type="ECO:0000256" key="6">
    <source>
        <dbReference type="ARBA" id="ARBA00023229"/>
    </source>
</evidence>
<reference evidence="8" key="1">
    <citation type="journal article" date="2005" name="PLoS Biol.">
        <title>New insights into metabolic properties of marine bacteria encoding proteorhodopsins.</title>
        <authorList>
            <person name="Sabehi G."/>
            <person name="Loy A."/>
            <person name="Jung K.H."/>
            <person name="Partha R."/>
            <person name="Spudich J.L."/>
            <person name="Isaacson T."/>
            <person name="Hirschberg J."/>
            <person name="Wagner M."/>
            <person name="Beja O."/>
        </authorList>
    </citation>
    <scope>NUCLEOTIDE SEQUENCE</scope>
</reference>